<evidence type="ECO:0000313" key="2">
    <source>
        <dbReference type="Proteomes" id="UP001163324"/>
    </source>
</evidence>
<reference evidence="1" key="1">
    <citation type="submission" date="2022-10" db="EMBL/GenBank/DDBJ databases">
        <title>Complete Genome of Trichothecium roseum strain YXFP-22015, a Plant Pathogen Isolated from Citrus.</title>
        <authorList>
            <person name="Wang Y."/>
            <person name="Zhu L."/>
        </authorList>
    </citation>
    <scope>NUCLEOTIDE SEQUENCE</scope>
    <source>
        <strain evidence="1">YXFP-22015</strain>
    </source>
</reference>
<organism evidence="1 2">
    <name type="scientific">Trichothecium roseum</name>
    <dbReference type="NCBI Taxonomy" id="47278"/>
    <lineage>
        <taxon>Eukaryota</taxon>
        <taxon>Fungi</taxon>
        <taxon>Dikarya</taxon>
        <taxon>Ascomycota</taxon>
        <taxon>Pezizomycotina</taxon>
        <taxon>Sordariomycetes</taxon>
        <taxon>Hypocreomycetidae</taxon>
        <taxon>Hypocreales</taxon>
        <taxon>Hypocreales incertae sedis</taxon>
        <taxon>Trichothecium</taxon>
    </lineage>
</organism>
<sequence>MESSQTPQYSMLERLPLEVLDIIVPELPLEDFRSLRLASRTLARAGESHLAQETFRGVPWRDDISRLNSLTAIPSCAPRIRSIKLNFARLDEYTAFHESFEHLFLLEPEIRSKRLQEDWAHYFAARPLQETVPFTLPCAVMGAVCSKLVNLKKFCITWAECPWDGEEVKRVFKAEESIKLDLLRAVALQKDLLKALWVSDAPLEELEITPLVVGIDVVTEIFRMRMGTALQGLKSLTMASPTLDVNWGYIVPLLRQMSSLAELTLVNSQGEPMKYDVKKMADDGIDISEAMIEFIVTEVD</sequence>
<gene>
    <name evidence="1" type="ORF">N3K66_002015</name>
</gene>
<dbReference type="Proteomes" id="UP001163324">
    <property type="component" value="Chromosome 2"/>
</dbReference>
<evidence type="ECO:0000313" key="1">
    <source>
        <dbReference type="EMBL" id="KAI9902663.1"/>
    </source>
</evidence>
<accession>A0ACC0VB24</accession>
<protein>
    <submittedName>
        <fullName evidence="1">Uncharacterized protein</fullName>
    </submittedName>
</protein>
<comment type="caution">
    <text evidence="1">The sequence shown here is derived from an EMBL/GenBank/DDBJ whole genome shotgun (WGS) entry which is preliminary data.</text>
</comment>
<keyword evidence="2" id="KW-1185">Reference proteome</keyword>
<name>A0ACC0VB24_9HYPO</name>
<dbReference type="EMBL" id="CM047941">
    <property type="protein sequence ID" value="KAI9902663.1"/>
    <property type="molecule type" value="Genomic_DNA"/>
</dbReference>
<proteinExistence type="predicted"/>